<evidence type="ECO:0000256" key="1">
    <source>
        <dbReference type="ARBA" id="ARBA00004613"/>
    </source>
</evidence>
<feature type="repeat" description="ANK" evidence="7">
    <location>
        <begin position="364"/>
        <end position="389"/>
    </location>
</feature>
<dbReference type="InterPro" id="IPR032382">
    <property type="entry name" value="AltA1"/>
</dbReference>
<keyword evidence="13" id="KW-1185">Reference proteome</keyword>
<dbReference type="Gene3D" id="2.40.350.20">
    <property type="match status" value="1"/>
</dbReference>
<dbReference type="Gene3D" id="1.25.40.20">
    <property type="entry name" value="Ankyrin repeat-containing domain"/>
    <property type="match status" value="5"/>
</dbReference>
<dbReference type="PANTHER" id="PTHR24123:SF33">
    <property type="entry name" value="PROTEIN HOS4"/>
    <property type="match status" value="1"/>
</dbReference>
<comment type="caution">
    <text evidence="8">Lacks conserved residue(s) required for the propagation of feature annotation.</text>
</comment>
<dbReference type="InterPro" id="IPR036770">
    <property type="entry name" value="Ankyrin_rpt-contain_sf"/>
</dbReference>
<evidence type="ECO:0000313" key="13">
    <source>
        <dbReference type="Proteomes" id="UP000183809"/>
    </source>
</evidence>
<sequence>MKFNTAAAAALLSASALAAPAAIEVDSGTPSATYKIKDFTTRKYDGRNIDIVSFKIAAFNGETLSECSSTNDESFVVNQRYTCDNSRFSFTYVDYYDWVKPTVLTIREETTRSEVIGGSTSFITPPCRAGGSNPNDLVCQLPDSHEVETAASNSFSYQLLRTAIRQYPKDRTLRLIRKTPQHVIAAPPADGRQCPLHTACQVLDADIVEALLEKGADANVRTADGETPLHCALSSVAPRKAAFKPIRLKIVTMLLAAGASVSAVDEDRNSALHLAILYGYIDCARVMLARDDFALSIPNKRGEIPLFVSGTDQRSAATPMDMAEFLTRWHILNRPLHRAVASGDVSAVHQALDAGEDVSARSMLGDAAIHLAALRGDANMVSFLLSKGACGSQAGYLGQTALHRAATACGPPDHAHGIDAPVQKSWTDPETALFRAVSEYRQHSGNAPSTSPQHLTVAQILLDGAGLTPNIPDALLRTPLHLAAGAGNEPIAQLLLSHAADPTAPDVDLRTPLWHAASSNNISLLSTLLHHGGTAALHLRPSPLRDVGHLAVRCGRRCVTPAMLHGTSTSTTDGDGDARGRTPLIHAVQEGALAPTQHLLDAGAYVGQQLGGSGQGGHGGGKGSGGWSPLVQACDRRRWEVARVLLEAGADVREREGEGRTVGGGGGANMALHLAARGGSVEVVGRVLRAETRGDQEQQSAERERERERERDQRDQRERPAGPSRRSSVQSFRSTITMQSTWSGATKVVNPVGKQIGFYRWTPLHYAAGMGHRGVVCMLLGIMERMEIIARDIDGFTAQELAKGAGYEEIDRLIEERLG</sequence>
<reference evidence="12 13" key="1">
    <citation type="submission" date="2016-10" db="EMBL/GenBank/DDBJ databases">
        <title>Proteomics and genomics reveal pathogen-plant mechanisms compatible with a hemibiotrophic lifestyle of Diplodia corticola.</title>
        <authorList>
            <person name="Fernandes I."/>
            <person name="De Jonge R."/>
            <person name="Van De Peer Y."/>
            <person name="Devreese B."/>
            <person name="Alves A."/>
            <person name="Esteves A.C."/>
        </authorList>
    </citation>
    <scope>NUCLEOTIDE SEQUENCE [LARGE SCALE GENOMIC DNA]</scope>
    <source>
        <strain evidence="12 13">CBS 112549</strain>
    </source>
</reference>
<evidence type="ECO:0000259" key="11">
    <source>
        <dbReference type="PROSITE" id="PS51895"/>
    </source>
</evidence>
<feature type="region of interest" description="Disordered" evidence="9">
    <location>
        <begin position="689"/>
        <end position="733"/>
    </location>
</feature>
<feature type="compositionally biased region" description="Basic and acidic residues" evidence="9">
    <location>
        <begin position="689"/>
        <end position="720"/>
    </location>
</feature>
<evidence type="ECO:0000256" key="8">
    <source>
        <dbReference type="PROSITE-ProRule" id="PRU01243"/>
    </source>
</evidence>
<feature type="domain" description="AA1-like" evidence="11">
    <location>
        <begin position="29"/>
        <end position="152"/>
    </location>
</feature>
<evidence type="ECO:0000256" key="6">
    <source>
        <dbReference type="ARBA" id="ARBA00023157"/>
    </source>
</evidence>
<evidence type="ECO:0000256" key="5">
    <source>
        <dbReference type="ARBA" id="ARBA00023043"/>
    </source>
</evidence>
<dbReference type="PROSITE" id="PS50297">
    <property type="entry name" value="ANK_REP_REGION"/>
    <property type="match status" value="4"/>
</dbReference>
<dbReference type="AlphaFoldDB" id="A0A1J9QNI7"/>
<dbReference type="Pfam" id="PF00023">
    <property type="entry name" value="Ank"/>
    <property type="match status" value="1"/>
</dbReference>
<dbReference type="Pfam" id="PF12796">
    <property type="entry name" value="Ank_2"/>
    <property type="match status" value="4"/>
</dbReference>
<feature type="repeat" description="ANK" evidence="7">
    <location>
        <begin position="191"/>
        <end position="223"/>
    </location>
</feature>
<feature type="signal peptide" evidence="10">
    <location>
        <begin position="1"/>
        <end position="18"/>
    </location>
</feature>
<dbReference type="SMART" id="SM00248">
    <property type="entry name" value="ANK"/>
    <property type="match status" value="12"/>
</dbReference>
<keyword evidence="3 10" id="KW-0732">Signal</keyword>
<dbReference type="InterPro" id="IPR051165">
    <property type="entry name" value="Multifunctional_ANK_Repeat"/>
</dbReference>
<evidence type="ECO:0000256" key="10">
    <source>
        <dbReference type="SAM" id="SignalP"/>
    </source>
</evidence>
<dbReference type="EMBL" id="MNUE01000068">
    <property type="protein sequence ID" value="OJD30024.1"/>
    <property type="molecule type" value="Genomic_DNA"/>
</dbReference>
<feature type="repeat" description="ANK" evidence="7">
    <location>
        <begin position="625"/>
        <end position="657"/>
    </location>
</feature>
<keyword evidence="5 7" id="KW-0040">ANK repeat</keyword>
<evidence type="ECO:0000256" key="9">
    <source>
        <dbReference type="SAM" id="MobiDB-lite"/>
    </source>
</evidence>
<dbReference type="InterPro" id="IPR002110">
    <property type="entry name" value="Ankyrin_rpt"/>
</dbReference>
<evidence type="ECO:0000256" key="3">
    <source>
        <dbReference type="ARBA" id="ARBA00022729"/>
    </source>
</evidence>
<dbReference type="PROSITE" id="PS51895">
    <property type="entry name" value="AA1"/>
    <property type="match status" value="1"/>
</dbReference>
<dbReference type="Proteomes" id="UP000183809">
    <property type="component" value="Unassembled WGS sequence"/>
</dbReference>
<dbReference type="SUPFAM" id="SSF48403">
    <property type="entry name" value="Ankyrin repeat"/>
    <property type="match status" value="2"/>
</dbReference>
<keyword evidence="2" id="KW-0964">Secreted</keyword>
<evidence type="ECO:0000313" key="12">
    <source>
        <dbReference type="EMBL" id="OJD30024.1"/>
    </source>
</evidence>
<dbReference type="PROSITE" id="PS50088">
    <property type="entry name" value="ANK_REPEAT"/>
    <property type="match status" value="6"/>
</dbReference>
<comment type="caution">
    <text evidence="12">The sequence shown here is derived from an EMBL/GenBank/DDBJ whole genome shotgun (WGS) entry which is preliminary data.</text>
</comment>
<dbReference type="PANTHER" id="PTHR24123">
    <property type="entry name" value="ANKYRIN REPEAT-CONTAINING"/>
    <property type="match status" value="1"/>
</dbReference>
<feature type="repeat" description="ANK" evidence="7">
    <location>
        <begin position="335"/>
        <end position="363"/>
    </location>
</feature>
<dbReference type="GO" id="GO:0005576">
    <property type="term" value="C:extracellular region"/>
    <property type="evidence" value="ECO:0007669"/>
    <property type="project" value="UniProtKB-SubCell"/>
</dbReference>
<dbReference type="GeneID" id="31018650"/>
<organism evidence="12 13">
    <name type="scientific">Diplodia corticola</name>
    <dbReference type="NCBI Taxonomy" id="236234"/>
    <lineage>
        <taxon>Eukaryota</taxon>
        <taxon>Fungi</taxon>
        <taxon>Dikarya</taxon>
        <taxon>Ascomycota</taxon>
        <taxon>Pezizomycotina</taxon>
        <taxon>Dothideomycetes</taxon>
        <taxon>Dothideomycetes incertae sedis</taxon>
        <taxon>Botryosphaeriales</taxon>
        <taxon>Botryosphaeriaceae</taxon>
        <taxon>Diplodia</taxon>
    </lineage>
</organism>
<evidence type="ECO:0000256" key="2">
    <source>
        <dbReference type="ARBA" id="ARBA00022525"/>
    </source>
</evidence>
<dbReference type="OrthoDB" id="3935916at2759"/>
<name>A0A1J9QNI7_9PEZI</name>
<accession>A0A1J9QNI7</accession>
<feature type="disulfide bond" evidence="8">
    <location>
        <begin position="127"/>
        <end position="139"/>
    </location>
</feature>
<feature type="repeat" description="ANK" evidence="7">
    <location>
        <begin position="224"/>
        <end position="266"/>
    </location>
</feature>
<dbReference type="Pfam" id="PF16541">
    <property type="entry name" value="AltA1"/>
    <property type="match status" value="1"/>
</dbReference>
<keyword evidence="6 8" id="KW-1015">Disulfide bond</keyword>
<protein>
    <submittedName>
        <fullName evidence="12">Ankyrin repeat domain-containing protein 65</fullName>
    </submittedName>
</protein>
<dbReference type="STRING" id="236234.A0A1J9QNI7"/>
<gene>
    <name evidence="12" type="ORF">BKCO1_6800018</name>
</gene>
<keyword evidence="4" id="KW-0677">Repeat</keyword>
<evidence type="ECO:0000256" key="4">
    <source>
        <dbReference type="ARBA" id="ARBA00022737"/>
    </source>
</evidence>
<evidence type="ECO:0000256" key="7">
    <source>
        <dbReference type="PROSITE-ProRule" id="PRU00023"/>
    </source>
</evidence>
<proteinExistence type="predicted"/>
<dbReference type="RefSeq" id="XP_020126284.1">
    <property type="nucleotide sequence ID" value="XM_020278389.1"/>
</dbReference>
<feature type="repeat" description="ANK" evidence="7">
    <location>
        <begin position="475"/>
        <end position="507"/>
    </location>
</feature>
<feature type="chain" id="PRO_5012068954" evidence="10">
    <location>
        <begin position="19"/>
        <end position="819"/>
    </location>
</feature>
<comment type="subcellular location">
    <subcellularLocation>
        <location evidence="1">Secreted</location>
    </subcellularLocation>
</comment>